<evidence type="ECO:0000313" key="3">
    <source>
        <dbReference type="Proteomes" id="UP001056716"/>
    </source>
</evidence>
<dbReference type="InterPro" id="IPR013762">
    <property type="entry name" value="Integrase-like_cat_sf"/>
</dbReference>
<keyword evidence="3" id="KW-1185">Reference proteome</keyword>
<proteinExistence type="predicted"/>
<dbReference type="SUPFAM" id="SSF56349">
    <property type="entry name" value="DNA breaking-rejoining enzymes"/>
    <property type="match status" value="1"/>
</dbReference>
<dbReference type="GO" id="GO:0006310">
    <property type="term" value="P:DNA recombination"/>
    <property type="evidence" value="ECO:0007669"/>
    <property type="project" value="UniProtKB-KW"/>
</dbReference>
<organism evidence="2 3">
    <name type="scientific">Acinetobacter tibetensis</name>
    <dbReference type="NCBI Taxonomy" id="2943497"/>
    <lineage>
        <taxon>Bacteria</taxon>
        <taxon>Pseudomonadati</taxon>
        <taxon>Pseudomonadota</taxon>
        <taxon>Gammaproteobacteria</taxon>
        <taxon>Moraxellales</taxon>
        <taxon>Moraxellaceae</taxon>
        <taxon>Acinetobacter</taxon>
    </lineage>
</organism>
<evidence type="ECO:0000256" key="1">
    <source>
        <dbReference type="ARBA" id="ARBA00023172"/>
    </source>
</evidence>
<dbReference type="InterPro" id="IPR011010">
    <property type="entry name" value="DNA_brk_join_enz"/>
</dbReference>
<keyword evidence="1" id="KW-0233">DNA recombination</keyword>
<sequence length="666" mass="77005">MTRTTAISKIFGASKFDFNLHPQNDTVVSLDTLGQPLSYFESQIWELGCYAHNYTGNTEIDFTLSHHSSNTNILINQIKITLFFIIFSRKRRDNNITLATVFNSFFMLRKIAYLCLDFQCDFTKIKKNGLLLKALKVHLSNVSWETKKKYVSILNSINKAGMLYQINDFGFDEKFIQDIKNSHVSEMKEHKQTLLIPSRIYAKFIDSGLNFFDEIQPFMDGLHLLMLNDDFYTYKDGTNFSEKPKKFQAMLKQSGLTELGQKYNLIFSQRVLFFIQAIQNLGAFLILSFSGMRKSEALNLNYQSFQEVPRKNLPSAWILKGTTSKFTQVGAVATYWVSSSIIHNVINTLRKLGEIHKTWSTKRGVPSNLEIQKYPLLPSFAIKHEKSLHPIFGMPLGGFMEDRLSIYRTIEPIIFTEDDLHELSTFNPMIDWLGEYKLEIGKPWKFTTHQFRRSLTVYCARSGLVNIPTLKRQLKHITYDMTLYYSKNYMNAHNIIQDANLGEVEYESSLIKEYRNQTLYEQLSDFTKDVIQKDSLLFGGEGTRLQVLKDQKKAPLFLTDKKQTEKYIFEGKVAYRKTVLGGCSRVSGCNKLGFSYITACIPCSYSIFNEDSIDALELAKDSYARIAQLKLDNGQTLLYEQYMQEVKAVDQLLEKIRHKYIEVKNV</sequence>
<dbReference type="AlphaFoldDB" id="A0AAE9S164"/>
<dbReference type="EMBL" id="CP098732">
    <property type="protein sequence ID" value="USE83855.1"/>
    <property type="molecule type" value="Genomic_DNA"/>
</dbReference>
<gene>
    <name evidence="2" type="ORF">M5E07_03170</name>
</gene>
<dbReference type="Gene3D" id="1.10.443.10">
    <property type="entry name" value="Intergrase catalytic core"/>
    <property type="match status" value="1"/>
</dbReference>
<evidence type="ECO:0008006" key="4">
    <source>
        <dbReference type="Google" id="ProtNLM"/>
    </source>
</evidence>
<accession>A0AAE9S164</accession>
<dbReference type="KEGG" id="atz:M5E07_03170"/>
<evidence type="ECO:0000313" key="2">
    <source>
        <dbReference type="EMBL" id="USE83855.1"/>
    </source>
</evidence>
<name>A0AAE9S164_9GAMM</name>
<dbReference type="GO" id="GO:0003677">
    <property type="term" value="F:DNA binding"/>
    <property type="evidence" value="ECO:0007669"/>
    <property type="project" value="InterPro"/>
</dbReference>
<protein>
    <recommendedName>
        <fullName evidence="4">Site-specific integrase</fullName>
    </recommendedName>
</protein>
<dbReference type="GO" id="GO:0015074">
    <property type="term" value="P:DNA integration"/>
    <property type="evidence" value="ECO:0007669"/>
    <property type="project" value="InterPro"/>
</dbReference>
<dbReference type="Proteomes" id="UP001056716">
    <property type="component" value="Chromosome"/>
</dbReference>
<dbReference type="RefSeq" id="WP_252221842.1">
    <property type="nucleotide sequence ID" value="NZ_CP098732.1"/>
</dbReference>
<reference evidence="2" key="1">
    <citation type="submission" date="2022-06" db="EMBL/GenBank/DDBJ databases">
        <title>Isolation, identification and characterization of iprodione-degrading strains in Lhasa, Tibet.</title>
        <authorList>
            <person name="Pan H."/>
        </authorList>
    </citation>
    <scope>NUCLEOTIDE SEQUENCE</scope>
    <source>
        <strain evidence="2">Y-23</strain>
    </source>
</reference>